<protein>
    <submittedName>
        <fullName evidence="2">Protein HID1 (HID1 domain-containing protein) (Protein hid-1 homolog)</fullName>
    </submittedName>
</protein>
<sequence length="718" mass="80985">MGNSDSKVEFRGFVEALLDEGIPEDSELWDAFFAVATTEDDVFECINPDHVRTLLSKTPERLRTVFHKAVERLEAAVSCDGKLAASTELAAMNASRLLTRMMPFVLEEPDNEFANSMFWDPKTYREQKCLAEHLVHLIGRLLFLPGLTLPAQVPKPEVLLKQQIEAQSANTQPKQDVKTPPAPRRRASTDHNTDQSAESLADAEVNLLDAVREELVWSPGVGTTSKNAGLAFRGLNRNRYELLKLLLVCQSEIIFADPETVRPEANPWIRVTSLFDLDSGMPFARELFCSLLNQVCNYDPVGWGVPYASAVVPGYEDDRFSDMCLHNLLIMLEVNSWTNVYRRLLTDISGEENFTFVFKAIARLLLDVPNAQRTYLPGSTRPPGSYQELLVLLWKLLDCNKEFLQHVMLRSDLNDVVRPVCYFLWTSRKDLPKLGLCHICTFVLLLLSGERNFGVALNRSYPDTLPLDGAPKMSDTNHGDLLVVVLNKLIFDGNKKLETLYSCFLTVLSNISPYIKSFAKVSSVRLVSMFQKFSTRTYLFASESHHTYLSFLLDVFNNVIQYQYEGNARLLYALCSEHAAIKAVANLQFEEADGSDPPGSSVFTPSKDWFLTWKDNLPTSTLTRMLEILVPQIEALCDAKGASANEAAVVAFLKDSTMVGLLPVPHPIVIRRYQPNQYTTMWFTTYTWGVIFLRNQSMALWDGNKIKLFAIKVINSEP</sequence>
<gene>
    <name evidence="2" type="ORF">SCF082_LOCUS660</name>
</gene>
<reference evidence="2 3" key="1">
    <citation type="submission" date="2024-02" db="EMBL/GenBank/DDBJ databases">
        <authorList>
            <person name="Chen Y."/>
            <person name="Shah S."/>
            <person name="Dougan E. K."/>
            <person name="Thang M."/>
            <person name="Chan C."/>
        </authorList>
    </citation>
    <scope>NUCLEOTIDE SEQUENCE [LARGE SCALE GENOMIC DNA]</scope>
</reference>
<evidence type="ECO:0000256" key="1">
    <source>
        <dbReference type="SAM" id="MobiDB-lite"/>
    </source>
</evidence>
<dbReference type="Proteomes" id="UP001642464">
    <property type="component" value="Unassembled WGS sequence"/>
</dbReference>
<proteinExistence type="predicted"/>
<dbReference type="Pfam" id="PF09742">
    <property type="entry name" value="Dymeclin"/>
    <property type="match status" value="1"/>
</dbReference>
<organism evidence="2 3">
    <name type="scientific">Durusdinium trenchii</name>
    <dbReference type="NCBI Taxonomy" id="1381693"/>
    <lineage>
        <taxon>Eukaryota</taxon>
        <taxon>Sar</taxon>
        <taxon>Alveolata</taxon>
        <taxon>Dinophyceae</taxon>
        <taxon>Suessiales</taxon>
        <taxon>Symbiodiniaceae</taxon>
        <taxon>Durusdinium</taxon>
    </lineage>
</organism>
<evidence type="ECO:0000313" key="2">
    <source>
        <dbReference type="EMBL" id="CAK8986685.1"/>
    </source>
</evidence>
<accession>A0ABP0H9H0</accession>
<evidence type="ECO:0000313" key="3">
    <source>
        <dbReference type="Proteomes" id="UP001642464"/>
    </source>
</evidence>
<name>A0ABP0H9H0_9DINO</name>
<dbReference type="InterPro" id="IPR026705">
    <property type="entry name" value="Hid-1/Ecm30"/>
</dbReference>
<dbReference type="EMBL" id="CAXAMM010000258">
    <property type="protein sequence ID" value="CAK8986685.1"/>
    <property type="molecule type" value="Genomic_DNA"/>
</dbReference>
<feature type="region of interest" description="Disordered" evidence="1">
    <location>
        <begin position="166"/>
        <end position="199"/>
    </location>
</feature>
<comment type="caution">
    <text evidence="2">The sequence shown here is derived from an EMBL/GenBank/DDBJ whole genome shotgun (WGS) entry which is preliminary data.</text>
</comment>
<dbReference type="PANTHER" id="PTHR21575">
    <property type="entry name" value="PROTEIN HID1"/>
    <property type="match status" value="1"/>
</dbReference>
<dbReference type="PANTHER" id="PTHR21575:SF12">
    <property type="entry name" value="PROTEIN HID1"/>
    <property type="match status" value="1"/>
</dbReference>
<keyword evidence="3" id="KW-1185">Reference proteome</keyword>